<keyword evidence="2" id="KW-0378">Hydrolase</keyword>
<dbReference type="GO" id="GO:0004553">
    <property type="term" value="F:hydrolase activity, hydrolyzing O-glycosyl compounds"/>
    <property type="evidence" value="ECO:0007669"/>
    <property type="project" value="InterPro"/>
</dbReference>
<dbReference type="InterPro" id="IPR014756">
    <property type="entry name" value="Ig_E-set"/>
</dbReference>
<dbReference type="InterPro" id="IPR051024">
    <property type="entry name" value="GlcNAc_Chitin_IntDeg"/>
</dbReference>
<dbReference type="GO" id="GO:0005975">
    <property type="term" value="P:carbohydrate metabolic process"/>
    <property type="evidence" value="ECO:0007669"/>
    <property type="project" value="InterPro"/>
</dbReference>
<protein>
    <submittedName>
        <fullName evidence="5">Lytic polysaccharide monooxygenase</fullName>
    </submittedName>
</protein>
<keyword evidence="5" id="KW-0503">Monooxygenase</keyword>
<evidence type="ECO:0000259" key="4">
    <source>
        <dbReference type="SMART" id="SM00495"/>
    </source>
</evidence>
<keyword evidence="5" id="KW-0560">Oxidoreductase</keyword>
<dbReference type="PANTHER" id="PTHR34823">
    <property type="entry name" value="GLCNAC-BINDING PROTEIN A"/>
    <property type="match status" value="1"/>
</dbReference>
<proteinExistence type="predicted"/>
<evidence type="ECO:0000313" key="6">
    <source>
        <dbReference type="Proteomes" id="UP000598146"/>
    </source>
</evidence>
<organism evidence="5 6">
    <name type="scientific">Actinoplanes aureus</name>
    <dbReference type="NCBI Taxonomy" id="2792083"/>
    <lineage>
        <taxon>Bacteria</taxon>
        <taxon>Bacillati</taxon>
        <taxon>Actinomycetota</taxon>
        <taxon>Actinomycetes</taxon>
        <taxon>Micromonosporales</taxon>
        <taxon>Micromonosporaceae</taxon>
        <taxon>Actinoplanes</taxon>
    </lineage>
</organism>
<keyword evidence="6" id="KW-1185">Reference proteome</keyword>
<dbReference type="InterPro" id="IPR003610">
    <property type="entry name" value="CBM5/12"/>
</dbReference>
<evidence type="ECO:0000256" key="3">
    <source>
        <dbReference type="SAM" id="SignalP"/>
    </source>
</evidence>
<dbReference type="PANTHER" id="PTHR34823:SF1">
    <property type="entry name" value="CHITIN-BINDING TYPE-4 DOMAIN-CONTAINING PROTEIN"/>
    <property type="match status" value="1"/>
</dbReference>
<dbReference type="Pfam" id="PF02839">
    <property type="entry name" value="CBM_5_12"/>
    <property type="match status" value="1"/>
</dbReference>
<comment type="caution">
    <text evidence="5">The sequence shown here is derived from an EMBL/GenBank/DDBJ whole genome shotgun (WGS) entry which is preliminary data.</text>
</comment>
<accession>A0A931CDI0</accession>
<dbReference type="Gene3D" id="2.10.10.20">
    <property type="entry name" value="Carbohydrate-binding module superfamily 5/12"/>
    <property type="match status" value="1"/>
</dbReference>
<feature type="signal peptide" evidence="3">
    <location>
        <begin position="1"/>
        <end position="27"/>
    </location>
</feature>
<dbReference type="SUPFAM" id="SSF81296">
    <property type="entry name" value="E set domains"/>
    <property type="match status" value="1"/>
</dbReference>
<evidence type="ECO:0000313" key="5">
    <source>
        <dbReference type="EMBL" id="MBG0562900.1"/>
    </source>
</evidence>
<dbReference type="Gene3D" id="2.70.50.50">
    <property type="entry name" value="chitin-binding protein cbp21"/>
    <property type="match status" value="1"/>
</dbReference>
<dbReference type="SMART" id="SM00495">
    <property type="entry name" value="ChtBD3"/>
    <property type="match status" value="1"/>
</dbReference>
<dbReference type="GO" id="GO:0030246">
    <property type="term" value="F:carbohydrate binding"/>
    <property type="evidence" value="ECO:0007669"/>
    <property type="project" value="InterPro"/>
</dbReference>
<name>A0A931CDI0_9ACTN</name>
<feature type="chain" id="PRO_5038002506" evidence="3">
    <location>
        <begin position="28"/>
        <end position="243"/>
    </location>
</feature>
<evidence type="ECO:0000256" key="2">
    <source>
        <dbReference type="ARBA" id="ARBA00022801"/>
    </source>
</evidence>
<evidence type="ECO:0000256" key="1">
    <source>
        <dbReference type="ARBA" id="ARBA00022729"/>
    </source>
</evidence>
<dbReference type="AlphaFoldDB" id="A0A931CDI0"/>
<feature type="domain" description="Chitin-binding type-3" evidence="4">
    <location>
        <begin position="185"/>
        <end position="227"/>
    </location>
</feature>
<dbReference type="InterPro" id="IPR004302">
    <property type="entry name" value="Cellulose/chitin-bd_N"/>
</dbReference>
<dbReference type="CDD" id="cd12215">
    <property type="entry name" value="ChiC_BD"/>
    <property type="match status" value="1"/>
</dbReference>
<reference evidence="5" key="1">
    <citation type="submission" date="2020-11" db="EMBL/GenBank/DDBJ databases">
        <title>Isolation and identification of active actinomycetes.</title>
        <authorList>
            <person name="Sun X."/>
        </authorList>
    </citation>
    <scope>NUCLEOTIDE SEQUENCE</scope>
    <source>
        <strain evidence="5">NEAU-A11</strain>
    </source>
</reference>
<sequence>MRKLIAVLAVALVGAAGSLLVASPAAAHGYVSNPPSRQAHCARGTVACGQIKYEPQSVEGPKGLRNCHGNNAQFAELNDDSRNWPATNVGTSLTLTWINTARHATTGWEYFIGGTRVGSFSGNNQQPPATLSHTINLGGFSGRQKILAVWTISDTANAFYSCIDVNIGGSGGGGGNPPPPTGCSSAAWSASAVYVGGNTVSHNGRIWRAKWWTQGETPGAADVWADQGACSSLSLAAATAKAL</sequence>
<keyword evidence="1 3" id="KW-0732">Signal</keyword>
<dbReference type="GO" id="GO:0005576">
    <property type="term" value="C:extracellular region"/>
    <property type="evidence" value="ECO:0007669"/>
    <property type="project" value="InterPro"/>
</dbReference>
<dbReference type="InterPro" id="IPR036573">
    <property type="entry name" value="CBM_sf_5/12"/>
</dbReference>
<dbReference type="GO" id="GO:0004497">
    <property type="term" value="F:monooxygenase activity"/>
    <property type="evidence" value="ECO:0007669"/>
    <property type="project" value="UniProtKB-KW"/>
</dbReference>
<dbReference type="RefSeq" id="WP_196414688.1">
    <property type="nucleotide sequence ID" value="NZ_JADQTO010000006.1"/>
</dbReference>
<gene>
    <name evidence="5" type="ORF">I4J89_15705</name>
</gene>
<dbReference type="Pfam" id="PF03067">
    <property type="entry name" value="LPMO_10"/>
    <property type="match status" value="1"/>
</dbReference>
<dbReference type="CDD" id="cd21177">
    <property type="entry name" value="LPMO_AA10"/>
    <property type="match status" value="1"/>
</dbReference>
<dbReference type="Proteomes" id="UP000598146">
    <property type="component" value="Unassembled WGS sequence"/>
</dbReference>
<dbReference type="SUPFAM" id="SSF51055">
    <property type="entry name" value="Carbohydrate binding domain"/>
    <property type="match status" value="1"/>
</dbReference>
<dbReference type="EMBL" id="JADQTO010000006">
    <property type="protein sequence ID" value="MBG0562900.1"/>
    <property type="molecule type" value="Genomic_DNA"/>
</dbReference>